<accession>S9Q9B5</accession>
<organism evidence="2 3">
    <name type="scientific">Salipiger mucosus DSM 16094</name>
    <dbReference type="NCBI Taxonomy" id="1123237"/>
    <lineage>
        <taxon>Bacteria</taxon>
        <taxon>Pseudomonadati</taxon>
        <taxon>Pseudomonadota</taxon>
        <taxon>Alphaproteobacteria</taxon>
        <taxon>Rhodobacterales</taxon>
        <taxon>Roseobacteraceae</taxon>
        <taxon>Salipiger</taxon>
    </lineage>
</organism>
<evidence type="ECO:0000313" key="2">
    <source>
        <dbReference type="EMBL" id="EPX76203.1"/>
    </source>
</evidence>
<proteinExistence type="predicted"/>
<dbReference type="HOGENOM" id="CLU_1524090_0_0_5"/>
<dbReference type="RefSeq" id="WP_020041579.1">
    <property type="nucleotide sequence ID" value="NZ_KE557284.1"/>
</dbReference>
<dbReference type="EMBL" id="APVH01000059">
    <property type="protein sequence ID" value="EPX76203.1"/>
    <property type="molecule type" value="Genomic_DNA"/>
</dbReference>
<sequence>MILLLAIVTVAWLATAAFAYNIAIQTLWRLAAPPLRRGPGAPVSSGAPGARMRALIEISGRLAAETELRVASAERRLRHAKRLRDVTICIAILLEAALAWAGWAPAGAAVAAAGMLAAGLLGMALARVEHFSDQVRRLREALDDHERDAWVWRREFEQSRAAQAEMPQPRQERAPA</sequence>
<comment type="caution">
    <text evidence="2">The sequence shown here is derived from an EMBL/GenBank/DDBJ whole genome shotgun (WGS) entry which is preliminary data.</text>
</comment>
<name>S9Q9B5_9RHOB</name>
<keyword evidence="1" id="KW-1133">Transmembrane helix</keyword>
<keyword evidence="1" id="KW-0472">Membrane</keyword>
<dbReference type="AlphaFoldDB" id="S9Q9B5"/>
<gene>
    <name evidence="2" type="ORF">Salmuc_01987</name>
</gene>
<reference evidence="3" key="1">
    <citation type="journal article" date="2014" name="Stand. Genomic Sci.">
        <title>Genome sequence of the exopolysaccharide-producing Salipiger mucosus type strain (DSM 16094(T)), a moderately halophilic member of the Roseobacter clade.</title>
        <authorList>
            <person name="Riedel T."/>
            <person name="Spring S."/>
            <person name="Fiebig A."/>
            <person name="Petersen J."/>
            <person name="Kyrpides N.C."/>
            <person name="Goker M."/>
            <person name="Klenk H.P."/>
        </authorList>
    </citation>
    <scope>NUCLEOTIDE SEQUENCE [LARGE SCALE GENOMIC DNA]</scope>
    <source>
        <strain evidence="3">DSM 16094</strain>
    </source>
</reference>
<keyword evidence="1" id="KW-0812">Transmembrane</keyword>
<evidence type="ECO:0000313" key="3">
    <source>
        <dbReference type="Proteomes" id="UP000015347"/>
    </source>
</evidence>
<dbReference type="Proteomes" id="UP000015347">
    <property type="component" value="Unassembled WGS sequence"/>
</dbReference>
<dbReference type="STRING" id="1123237.Salmuc_01987"/>
<protein>
    <submittedName>
        <fullName evidence="2">Uncharacterized protein</fullName>
    </submittedName>
</protein>
<feature type="transmembrane region" description="Helical" evidence="1">
    <location>
        <begin position="109"/>
        <end position="128"/>
    </location>
</feature>
<keyword evidence="3" id="KW-1185">Reference proteome</keyword>
<evidence type="ECO:0000256" key="1">
    <source>
        <dbReference type="SAM" id="Phobius"/>
    </source>
</evidence>